<proteinExistence type="predicted"/>
<accession>A0A0A1TW23</accession>
<dbReference type="InterPro" id="IPR015943">
    <property type="entry name" value="WD40/YVTN_repeat-like_dom_sf"/>
</dbReference>
<dbReference type="InterPro" id="IPR036322">
    <property type="entry name" value="WD40_repeat_dom_sf"/>
</dbReference>
<dbReference type="OMA" id="HEELAFC"/>
<dbReference type="OrthoDB" id="2161379at2759"/>
<dbReference type="RefSeq" id="XP_004184053.1">
    <property type="nucleotide sequence ID" value="XM_004184005.1"/>
</dbReference>
<gene>
    <name evidence="2" type="ORF">EIN_173820</name>
</gene>
<protein>
    <submittedName>
        <fullName evidence="2">Uncharacterized protein</fullName>
    </submittedName>
</protein>
<sequence length="321" mass="36063">MCEIKGHNSSVTSVNFSLTDSNILCSGDANGIFRIWDLRTKKTTKAYQFPTKTDITSSQCFDEKCYISSENNVHLFDLRVGGLFMKTPLFTTIAEDDVNKIKVDKDHEELAFCDDSGSVTVLKVSDNTITSKLSHIHQSVCPLQNNEHKNETHTHLCSDIVFDINKKVVYTSGLDMTVMKSLYLPSQNVLMKSSFKNTTSNTLVNPPMAHSIDLNGRGTQLLVACGDGSVYWLNTGDLKVNRKFEISLGMAQQALYYNHDSLYLFATPNELQCRSNVFEMVFARNFCKINDVAANDKTRQIAVADHSCDIHFFETAEEEEC</sequence>
<evidence type="ECO:0000313" key="2">
    <source>
        <dbReference type="EMBL" id="ELP84707.1"/>
    </source>
</evidence>
<dbReference type="KEGG" id="eiv:EIN_173820"/>
<dbReference type="SMART" id="SM00320">
    <property type="entry name" value="WD40"/>
    <property type="match status" value="4"/>
</dbReference>
<dbReference type="PROSITE" id="PS50082">
    <property type="entry name" value="WD_REPEATS_2"/>
    <property type="match status" value="1"/>
</dbReference>
<dbReference type="PANTHER" id="PTHR44666:SF1">
    <property type="entry name" value="WD REPEAT-CONTAINING PROTEIN 53"/>
    <property type="match status" value="1"/>
</dbReference>
<dbReference type="InterPro" id="IPR001680">
    <property type="entry name" value="WD40_rpt"/>
</dbReference>
<dbReference type="GeneID" id="14883448"/>
<dbReference type="Pfam" id="PF00400">
    <property type="entry name" value="WD40"/>
    <property type="match status" value="1"/>
</dbReference>
<feature type="repeat" description="WD" evidence="1">
    <location>
        <begin position="4"/>
        <end position="46"/>
    </location>
</feature>
<name>A0A0A1TW23_ENTIV</name>
<evidence type="ECO:0000313" key="3">
    <source>
        <dbReference type="Proteomes" id="UP000014680"/>
    </source>
</evidence>
<keyword evidence="3" id="KW-1185">Reference proteome</keyword>
<organism evidence="2 3">
    <name type="scientific">Entamoeba invadens IP1</name>
    <dbReference type="NCBI Taxonomy" id="370355"/>
    <lineage>
        <taxon>Eukaryota</taxon>
        <taxon>Amoebozoa</taxon>
        <taxon>Evosea</taxon>
        <taxon>Archamoebae</taxon>
        <taxon>Mastigamoebida</taxon>
        <taxon>Entamoebidae</taxon>
        <taxon>Entamoeba</taxon>
    </lineage>
</organism>
<dbReference type="PANTHER" id="PTHR44666">
    <property type="entry name" value="WD REPEAT-CONTAINING PROTEIN 53"/>
    <property type="match status" value="1"/>
</dbReference>
<keyword evidence="1" id="KW-0853">WD repeat</keyword>
<evidence type="ECO:0000256" key="1">
    <source>
        <dbReference type="PROSITE-ProRule" id="PRU00221"/>
    </source>
</evidence>
<dbReference type="AlphaFoldDB" id="A0A0A1TW23"/>
<dbReference type="InterPro" id="IPR042453">
    <property type="entry name" value="WDR53"/>
</dbReference>
<dbReference type="Proteomes" id="UP000014680">
    <property type="component" value="Unassembled WGS sequence"/>
</dbReference>
<dbReference type="SUPFAM" id="SSF50978">
    <property type="entry name" value="WD40 repeat-like"/>
    <property type="match status" value="1"/>
</dbReference>
<dbReference type="VEuPathDB" id="AmoebaDB:EIN_173820"/>
<dbReference type="EMBL" id="KB207112">
    <property type="protein sequence ID" value="ELP84707.1"/>
    <property type="molecule type" value="Genomic_DNA"/>
</dbReference>
<dbReference type="Gene3D" id="2.130.10.10">
    <property type="entry name" value="YVTN repeat-like/Quinoprotein amine dehydrogenase"/>
    <property type="match status" value="1"/>
</dbReference>
<dbReference type="PROSITE" id="PS50294">
    <property type="entry name" value="WD_REPEATS_REGION"/>
    <property type="match status" value="1"/>
</dbReference>
<reference evidence="2 3" key="1">
    <citation type="submission" date="2012-10" db="EMBL/GenBank/DDBJ databases">
        <authorList>
            <person name="Zafar N."/>
            <person name="Inman J."/>
            <person name="Hall N."/>
            <person name="Lorenzi H."/>
            <person name="Caler E."/>
        </authorList>
    </citation>
    <scope>NUCLEOTIDE SEQUENCE [LARGE SCALE GENOMIC DNA]</scope>
    <source>
        <strain evidence="2 3">IP1</strain>
    </source>
</reference>